<evidence type="ECO:0000313" key="2">
    <source>
        <dbReference type="Proteomes" id="UP000194945"/>
    </source>
</evidence>
<dbReference type="AlphaFoldDB" id="A0A242YV56"/>
<sequence>MKLFMIRTDWNKYFIVRENLDQAVKEAHKREGHGINLRVKRIKEIDGFKISLTPANSFDKCFIHVGDKVIEGGKGYIR</sequence>
<evidence type="ECO:0000313" key="1">
    <source>
        <dbReference type="EMBL" id="OTX83180.1"/>
    </source>
</evidence>
<dbReference type="Proteomes" id="UP000194945">
    <property type="component" value="Unassembled WGS sequence"/>
</dbReference>
<dbReference type="EMBL" id="NFDE01000065">
    <property type="protein sequence ID" value="OTX83180.1"/>
    <property type="molecule type" value="Genomic_DNA"/>
</dbReference>
<protein>
    <submittedName>
        <fullName evidence="1">Uncharacterized protein</fullName>
    </submittedName>
</protein>
<name>A0A242YV56_9BACI</name>
<organism evidence="1 2">
    <name type="scientific">Bacillus wiedmannii</name>
    <dbReference type="NCBI Taxonomy" id="1890302"/>
    <lineage>
        <taxon>Bacteria</taxon>
        <taxon>Bacillati</taxon>
        <taxon>Bacillota</taxon>
        <taxon>Bacilli</taxon>
        <taxon>Bacillales</taxon>
        <taxon>Bacillaceae</taxon>
        <taxon>Bacillus</taxon>
        <taxon>Bacillus cereus group</taxon>
    </lineage>
</organism>
<dbReference type="RefSeq" id="WP_088093406.1">
    <property type="nucleotide sequence ID" value="NZ_JARMNH010000001.1"/>
</dbReference>
<comment type="caution">
    <text evidence="1">The sequence shown here is derived from an EMBL/GenBank/DDBJ whole genome shotgun (WGS) entry which is preliminary data.</text>
</comment>
<reference evidence="1 2" key="1">
    <citation type="submission" date="2016-10" db="EMBL/GenBank/DDBJ databases">
        <title>Comparative genomics of Bacillus thuringiensis reveals a path to pathogens against multiple invertebrate hosts.</title>
        <authorList>
            <person name="Zheng J."/>
            <person name="Gao Q."/>
            <person name="Liu H."/>
            <person name="Peng D."/>
            <person name="Ruan L."/>
            <person name="Sun M."/>
        </authorList>
    </citation>
    <scope>NUCLEOTIDE SEQUENCE [LARGE SCALE GENOMIC DNA]</scope>
    <source>
        <strain evidence="1">BGSC 4BK1</strain>
    </source>
</reference>
<gene>
    <name evidence="1" type="ORF">BK730_25320</name>
</gene>
<accession>A0A242YV56</accession>
<proteinExistence type="predicted"/>